<reference evidence="1" key="2">
    <citation type="journal article" date="2015" name="Fish Shellfish Immunol.">
        <title>Early steps in the European eel (Anguilla anguilla)-Vibrio vulnificus interaction in the gills: Role of the RtxA13 toxin.</title>
        <authorList>
            <person name="Callol A."/>
            <person name="Pajuelo D."/>
            <person name="Ebbesson L."/>
            <person name="Teles M."/>
            <person name="MacKenzie S."/>
            <person name="Amaro C."/>
        </authorList>
    </citation>
    <scope>NUCLEOTIDE SEQUENCE</scope>
</reference>
<dbReference type="EMBL" id="GBXM01066837">
    <property type="protein sequence ID" value="JAH41740.1"/>
    <property type="molecule type" value="Transcribed_RNA"/>
</dbReference>
<sequence>MRSGAAGVNTMRSFRAKTISGPQVLGLGVTGVGAPQQHSFFRTTKTLGPTLAISSL</sequence>
<dbReference type="AlphaFoldDB" id="A0A0E9SM68"/>
<name>A0A0E9SM68_ANGAN</name>
<accession>A0A0E9SM68</accession>
<evidence type="ECO:0000313" key="1">
    <source>
        <dbReference type="EMBL" id="JAH41740.1"/>
    </source>
</evidence>
<protein>
    <submittedName>
        <fullName evidence="1">Uncharacterized protein</fullName>
    </submittedName>
</protein>
<organism evidence="1">
    <name type="scientific">Anguilla anguilla</name>
    <name type="common">European freshwater eel</name>
    <name type="synonym">Muraena anguilla</name>
    <dbReference type="NCBI Taxonomy" id="7936"/>
    <lineage>
        <taxon>Eukaryota</taxon>
        <taxon>Metazoa</taxon>
        <taxon>Chordata</taxon>
        <taxon>Craniata</taxon>
        <taxon>Vertebrata</taxon>
        <taxon>Euteleostomi</taxon>
        <taxon>Actinopterygii</taxon>
        <taxon>Neopterygii</taxon>
        <taxon>Teleostei</taxon>
        <taxon>Anguilliformes</taxon>
        <taxon>Anguillidae</taxon>
        <taxon>Anguilla</taxon>
    </lineage>
</organism>
<reference evidence="1" key="1">
    <citation type="submission" date="2014-11" db="EMBL/GenBank/DDBJ databases">
        <authorList>
            <person name="Amaro Gonzalez C."/>
        </authorList>
    </citation>
    <scope>NUCLEOTIDE SEQUENCE</scope>
</reference>
<proteinExistence type="predicted"/>